<dbReference type="OrthoDB" id="4155698at2759"/>
<dbReference type="Proteomes" id="UP000053029">
    <property type="component" value="Unassembled WGS sequence"/>
</dbReference>
<dbReference type="GeneID" id="25302804"/>
<reference evidence="2 3" key="1">
    <citation type="submission" date="2015-01" db="EMBL/GenBank/DDBJ databases">
        <title>The Genome Sequence of Fonsecaea pedrosoi CBS 271.37.</title>
        <authorList>
            <consortium name="The Broad Institute Genomics Platform"/>
            <person name="Cuomo C."/>
            <person name="de Hoog S."/>
            <person name="Gorbushina A."/>
            <person name="Stielow B."/>
            <person name="Teixiera M."/>
            <person name="Abouelleil A."/>
            <person name="Chapman S.B."/>
            <person name="Priest M."/>
            <person name="Young S.K."/>
            <person name="Wortman J."/>
            <person name="Nusbaum C."/>
            <person name="Birren B."/>
        </authorList>
    </citation>
    <scope>NUCLEOTIDE SEQUENCE [LARGE SCALE GENOMIC DNA]</scope>
    <source>
        <strain evidence="2 3">CBS 271.37</strain>
    </source>
</reference>
<dbReference type="VEuPathDB" id="FungiDB:Z517_03314"/>
<gene>
    <name evidence="2" type="ORF">Z517_03314</name>
</gene>
<protein>
    <submittedName>
        <fullName evidence="2">Uncharacterized protein</fullName>
    </submittedName>
</protein>
<accession>A0A0D2GSV7</accession>
<evidence type="ECO:0000313" key="2">
    <source>
        <dbReference type="EMBL" id="KIW84068.1"/>
    </source>
</evidence>
<proteinExistence type="predicted"/>
<evidence type="ECO:0000256" key="1">
    <source>
        <dbReference type="SAM" id="MobiDB-lite"/>
    </source>
</evidence>
<dbReference type="EMBL" id="KN846970">
    <property type="protein sequence ID" value="KIW84068.1"/>
    <property type="molecule type" value="Genomic_DNA"/>
</dbReference>
<sequence>MTPRTPRKHRSYPHQRPIRCTHPQCGKYGHTTSQCWVAHPKLRPYGATNRGSCGGLGRGWDDLPSEPNDVAYGTPSWDDDWSGDRGASSPRSQSPLYAPFPFLKLPQELQDKVYEFVYEEQHGVVVFMSPRLESFEGVQYYEAGPTSEIVVQGHDYGGLGLVCKKMRADSRKAQRRSFNGRMRVVWDEENYDRAFSKICAPTWSSLRHRITELDISGLSGRTVDSGFDTVRRMILMYFPCLSQITICYNAYRYKFVERDNPYLLTPEWLRVNEETYPNAFAAGEMDNEFAYPADVLGVYELVRLTQLASQPCTIFLNTNVRWLNGRGCREFSQHVKFLVTANQLEAVERGTALGI</sequence>
<name>A0A0D2GSV7_9EURO</name>
<organism evidence="2 3">
    <name type="scientific">Fonsecaea pedrosoi CBS 271.37</name>
    <dbReference type="NCBI Taxonomy" id="1442368"/>
    <lineage>
        <taxon>Eukaryota</taxon>
        <taxon>Fungi</taxon>
        <taxon>Dikarya</taxon>
        <taxon>Ascomycota</taxon>
        <taxon>Pezizomycotina</taxon>
        <taxon>Eurotiomycetes</taxon>
        <taxon>Chaetothyriomycetidae</taxon>
        <taxon>Chaetothyriales</taxon>
        <taxon>Herpotrichiellaceae</taxon>
        <taxon>Fonsecaea</taxon>
    </lineage>
</organism>
<dbReference type="AlphaFoldDB" id="A0A0D2GSV7"/>
<feature type="region of interest" description="Disordered" evidence="1">
    <location>
        <begin position="58"/>
        <end position="93"/>
    </location>
</feature>
<dbReference type="HOGENOM" id="CLU_780752_0_0_1"/>
<keyword evidence="3" id="KW-1185">Reference proteome</keyword>
<evidence type="ECO:0000313" key="3">
    <source>
        <dbReference type="Proteomes" id="UP000053029"/>
    </source>
</evidence>
<dbReference type="RefSeq" id="XP_013287876.1">
    <property type="nucleotide sequence ID" value="XM_013432422.1"/>
</dbReference>